<dbReference type="SUPFAM" id="SSF52499">
    <property type="entry name" value="Isochorismatase-like hydrolases"/>
    <property type="match status" value="1"/>
</dbReference>
<dbReference type="Proteomes" id="UP000266701">
    <property type="component" value="Unassembled WGS sequence"/>
</dbReference>
<evidence type="ECO:0000259" key="1">
    <source>
        <dbReference type="Pfam" id="PF00857"/>
    </source>
</evidence>
<organism evidence="2 3">
    <name type="scientific">Vibrio cholerae</name>
    <dbReference type="NCBI Taxonomy" id="666"/>
    <lineage>
        <taxon>Bacteria</taxon>
        <taxon>Pseudomonadati</taxon>
        <taxon>Pseudomonadota</taxon>
        <taxon>Gammaproteobacteria</taxon>
        <taxon>Vibrionales</taxon>
        <taxon>Vibrionaceae</taxon>
        <taxon>Vibrio</taxon>
    </lineage>
</organism>
<proteinExistence type="predicted"/>
<dbReference type="InterPro" id="IPR000868">
    <property type="entry name" value="Isochorismatase-like_dom"/>
</dbReference>
<sequence>MLLQKEKASVVIFNMQLELIPLLQNGTQLLNDCRWLADMCCDLQVPTQIIEHKKLGKLSQSLTEVARDAEFLEKTHFDFMQEQAVAHSVEAARRDHYVLAGAETHVCLLQSALRLKAQGKEVFLLADTCSARSRTDHEAALRRLEQNGVQLITREMFFFELIRHSEYPNYLDLAMKYLDGRYIR</sequence>
<evidence type="ECO:0000313" key="3">
    <source>
        <dbReference type="Proteomes" id="UP000266701"/>
    </source>
</evidence>
<dbReference type="AlphaFoldDB" id="A0A3A3Y789"/>
<dbReference type="InterPro" id="IPR036380">
    <property type="entry name" value="Isochorismatase-like_sf"/>
</dbReference>
<dbReference type="InterPro" id="IPR050993">
    <property type="entry name" value="Isochorismatase_domain"/>
</dbReference>
<comment type="caution">
    <text evidence="2">The sequence shown here is derived from an EMBL/GenBank/DDBJ whole genome shotgun (WGS) entry which is preliminary data.</text>
</comment>
<dbReference type="PANTHER" id="PTHR14119">
    <property type="entry name" value="HYDROLASE"/>
    <property type="match status" value="1"/>
</dbReference>
<dbReference type="EMBL" id="MCBA01000148">
    <property type="protein sequence ID" value="RGP86496.1"/>
    <property type="molecule type" value="Genomic_DNA"/>
</dbReference>
<evidence type="ECO:0000313" key="2">
    <source>
        <dbReference type="EMBL" id="RGP86496.1"/>
    </source>
</evidence>
<reference evidence="2 3" key="1">
    <citation type="journal article" date="2017" name="Emerg. Infect. Dis.">
        <title>Carbapenemase VCC-1-Producing Vibrio cholerae in Coastal Waters of Germany.</title>
        <authorList>
            <person name="Hammerl J.A."/>
            <person name="Jackel C."/>
            <person name="Bortolaia V."/>
            <person name="Schwartz K."/>
            <person name="Bier N."/>
            <person name="Hendriksen R.S."/>
            <person name="Guerra B."/>
            <person name="Strauch E."/>
        </authorList>
    </citation>
    <scope>NUCLEOTIDE SEQUENCE [LARGE SCALE GENOMIC DNA]</scope>
    <source>
        <strain evidence="2 3">VN-2825</strain>
    </source>
</reference>
<feature type="domain" description="Isochorismatase-like" evidence="1">
    <location>
        <begin position="56"/>
        <end position="155"/>
    </location>
</feature>
<name>A0A3A3Y789_VIBCL</name>
<dbReference type="Gene3D" id="3.40.50.850">
    <property type="entry name" value="Isochorismatase-like"/>
    <property type="match status" value="1"/>
</dbReference>
<gene>
    <name evidence="2" type="ORF">BC353_13985</name>
</gene>
<dbReference type="PANTHER" id="PTHR14119:SF3">
    <property type="entry name" value="ISOCHORISMATASE DOMAIN-CONTAINING PROTEIN 2"/>
    <property type="match status" value="1"/>
</dbReference>
<accession>A0A3A3Y789</accession>
<dbReference type="RefSeq" id="WP_118089740.1">
    <property type="nucleotide sequence ID" value="NZ_NOJU01000007.1"/>
</dbReference>
<protein>
    <submittedName>
        <fullName evidence="2">Nicotinamidase</fullName>
    </submittedName>
</protein>
<dbReference type="Pfam" id="PF00857">
    <property type="entry name" value="Isochorismatase"/>
    <property type="match status" value="1"/>
</dbReference>